<dbReference type="EMBL" id="CP036273">
    <property type="protein sequence ID" value="QDU23114.1"/>
    <property type="molecule type" value="Genomic_DNA"/>
</dbReference>
<feature type="transmembrane region" description="Helical" evidence="1">
    <location>
        <begin position="33"/>
        <end position="54"/>
    </location>
</feature>
<gene>
    <name evidence="2" type="ORF">ETAA1_51050</name>
</gene>
<dbReference type="OrthoDB" id="283286at2"/>
<dbReference type="KEGG" id="uli:ETAA1_51050"/>
<name>A0A517Y022_9BACT</name>
<evidence type="ECO:0000313" key="3">
    <source>
        <dbReference type="Proteomes" id="UP000319576"/>
    </source>
</evidence>
<dbReference type="AlphaFoldDB" id="A0A517Y022"/>
<dbReference type="Proteomes" id="UP000319576">
    <property type="component" value="Chromosome"/>
</dbReference>
<evidence type="ECO:0000313" key="2">
    <source>
        <dbReference type="EMBL" id="QDU23114.1"/>
    </source>
</evidence>
<keyword evidence="1" id="KW-0812">Transmembrane</keyword>
<keyword evidence="1" id="KW-0472">Membrane</keyword>
<protein>
    <recommendedName>
        <fullName evidence="4">SGNH/GDSL hydrolase family protein</fullName>
    </recommendedName>
</protein>
<evidence type="ECO:0008006" key="4">
    <source>
        <dbReference type="Google" id="ProtNLM"/>
    </source>
</evidence>
<keyword evidence="1" id="KW-1133">Transmembrane helix</keyword>
<evidence type="ECO:0000256" key="1">
    <source>
        <dbReference type="SAM" id="Phobius"/>
    </source>
</evidence>
<sequence>MTRTTLLKLFRLPALAPPRPRRAESVFRRRRSAASALLVGVVGVLVIHAAALVLMETAFPQLRDPEYGRRASALRARLAEHPGRPLVLVVGSSRTCMGLSPAAWEQSRPGGADDPLLFNMGLVGGGPVIELLALRRAYADGFRPDVVVLEFWPPFLREDGPFHEPDRIDHARLFPADEPLVQAYFPKPEETEAKMRRDRFFPLYETRHRLLAQIAPRWQPWDRRMDLAWGNLDGWGWLPGLDEHPPRPDERVKRLAHCEPIYRGQFEGYSVHPLADRALRESVALARAKGSKVALAYFPEATEFRGWMPADAERRAQEYLATLRRELDLPLIDARTWMPDDLLVDGFHLSKHGAGEFTRKFGPVAAALLAGERK</sequence>
<keyword evidence="3" id="KW-1185">Reference proteome</keyword>
<reference evidence="2 3" key="1">
    <citation type="submission" date="2019-02" db="EMBL/GenBank/DDBJ databases">
        <title>Deep-cultivation of Planctomycetes and their phenomic and genomic characterization uncovers novel biology.</title>
        <authorList>
            <person name="Wiegand S."/>
            <person name="Jogler M."/>
            <person name="Boedeker C."/>
            <person name="Pinto D."/>
            <person name="Vollmers J."/>
            <person name="Rivas-Marin E."/>
            <person name="Kohn T."/>
            <person name="Peeters S.H."/>
            <person name="Heuer A."/>
            <person name="Rast P."/>
            <person name="Oberbeckmann S."/>
            <person name="Bunk B."/>
            <person name="Jeske O."/>
            <person name="Meyerdierks A."/>
            <person name="Storesund J.E."/>
            <person name="Kallscheuer N."/>
            <person name="Luecker S."/>
            <person name="Lage O.M."/>
            <person name="Pohl T."/>
            <person name="Merkel B.J."/>
            <person name="Hornburger P."/>
            <person name="Mueller R.-W."/>
            <person name="Bruemmer F."/>
            <person name="Labrenz M."/>
            <person name="Spormann A.M."/>
            <person name="Op den Camp H."/>
            <person name="Overmann J."/>
            <person name="Amann R."/>
            <person name="Jetten M.S.M."/>
            <person name="Mascher T."/>
            <person name="Medema M.H."/>
            <person name="Devos D.P."/>
            <person name="Kaster A.-K."/>
            <person name="Ovreas L."/>
            <person name="Rohde M."/>
            <person name="Galperin M.Y."/>
            <person name="Jogler C."/>
        </authorList>
    </citation>
    <scope>NUCLEOTIDE SEQUENCE [LARGE SCALE GENOMIC DNA]</scope>
    <source>
        <strain evidence="2 3">ETA_A1</strain>
    </source>
</reference>
<dbReference type="SUPFAM" id="SSF52266">
    <property type="entry name" value="SGNH hydrolase"/>
    <property type="match status" value="1"/>
</dbReference>
<organism evidence="2 3">
    <name type="scientific">Urbifossiella limnaea</name>
    <dbReference type="NCBI Taxonomy" id="2528023"/>
    <lineage>
        <taxon>Bacteria</taxon>
        <taxon>Pseudomonadati</taxon>
        <taxon>Planctomycetota</taxon>
        <taxon>Planctomycetia</taxon>
        <taxon>Gemmatales</taxon>
        <taxon>Gemmataceae</taxon>
        <taxon>Urbifossiella</taxon>
    </lineage>
</organism>
<dbReference type="RefSeq" id="WP_145243215.1">
    <property type="nucleotide sequence ID" value="NZ_CP036273.1"/>
</dbReference>
<accession>A0A517Y022</accession>
<proteinExistence type="predicted"/>